<dbReference type="Gene3D" id="3.30.1150.10">
    <property type="match status" value="1"/>
</dbReference>
<keyword evidence="1" id="KW-0732">Signal</keyword>
<dbReference type="RefSeq" id="WP_103051640.1">
    <property type="nucleotide sequence ID" value="NZ_POWF01000002.1"/>
</dbReference>
<protein>
    <recommendedName>
        <fullName evidence="4">TonB C-terminal domain-containing protein</fullName>
    </recommendedName>
</protein>
<feature type="signal peptide" evidence="1">
    <location>
        <begin position="1"/>
        <end position="19"/>
    </location>
</feature>
<gene>
    <name evidence="2" type="ORF">C1T31_06360</name>
</gene>
<sequence length="137" mass="15782">MVLRILLLTAFLFCNSLFSQENNANRQFPVYRGCDPALSYNTQKECTTQKIMDYIKVSINYELADKLFPLDKTTQFLVSFSINKKGKLENITAKAHKREMAAEAINVLKRMPKLKSPGYKNGKPVNTEMEILMTIYF</sequence>
<name>A0A2K1E104_9FLAO</name>
<proteinExistence type="predicted"/>
<accession>A0A2K1E104</accession>
<feature type="chain" id="PRO_5014332658" description="TonB C-terminal domain-containing protein" evidence="1">
    <location>
        <begin position="20"/>
        <end position="137"/>
    </location>
</feature>
<evidence type="ECO:0008006" key="4">
    <source>
        <dbReference type="Google" id="ProtNLM"/>
    </source>
</evidence>
<dbReference type="EMBL" id="POWF01000002">
    <property type="protein sequence ID" value="PNQ73944.1"/>
    <property type="molecule type" value="Genomic_DNA"/>
</dbReference>
<evidence type="ECO:0000313" key="2">
    <source>
        <dbReference type="EMBL" id="PNQ73944.1"/>
    </source>
</evidence>
<dbReference type="OrthoDB" id="1522859at2"/>
<dbReference type="Proteomes" id="UP000236641">
    <property type="component" value="Unassembled WGS sequence"/>
</dbReference>
<organism evidence="2 3">
    <name type="scientific">Hanstruepera neustonica</name>
    <dbReference type="NCBI Taxonomy" id="1445657"/>
    <lineage>
        <taxon>Bacteria</taxon>
        <taxon>Pseudomonadati</taxon>
        <taxon>Bacteroidota</taxon>
        <taxon>Flavobacteriia</taxon>
        <taxon>Flavobacteriales</taxon>
        <taxon>Flavobacteriaceae</taxon>
        <taxon>Hanstruepera</taxon>
    </lineage>
</organism>
<reference evidence="2 3" key="1">
    <citation type="submission" date="2018-01" db="EMBL/GenBank/DDBJ databases">
        <title>The draft genome of Hanstruepera neustonica JCM19743.</title>
        <authorList>
            <person name="He R.-H."/>
            <person name="Du Z.-J."/>
        </authorList>
    </citation>
    <scope>NUCLEOTIDE SEQUENCE [LARGE SCALE GENOMIC DNA]</scope>
    <source>
        <strain evidence="2 3">JCM19743</strain>
    </source>
</reference>
<evidence type="ECO:0000313" key="3">
    <source>
        <dbReference type="Proteomes" id="UP000236641"/>
    </source>
</evidence>
<evidence type="ECO:0000256" key="1">
    <source>
        <dbReference type="SAM" id="SignalP"/>
    </source>
</evidence>
<keyword evidence="3" id="KW-1185">Reference proteome</keyword>
<comment type="caution">
    <text evidence="2">The sequence shown here is derived from an EMBL/GenBank/DDBJ whole genome shotgun (WGS) entry which is preliminary data.</text>
</comment>
<dbReference type="AlphaFoldDB" id="A0A2K1E104"/>